<dbReference type="PANTHER" id="PTHR30290">
    <property type="entry name" value="PERIPLASMIC BINDING COMPONENT OF ABC TRANSPORTER"/>
    <property type="match status" value="1"/>
</dbReference>
<proteinExistence type="inferred from homology"/>
<dbReference type="Pfam" id="PF00496">
    <property type="entry name" value="SBP_bac_5"/>
    <property type="match status" value="1"/>
</dbReference>
<evidence type="ECO:0000256" key="2">
    <source>
        <dbReference type="ARBA" id="ARBA00022448"/>
    </source>
</evidence>
<evidence type="ECO:0000256" key="4">
    <source>
        <dbReference type="SAM" id="Phobius"/>
    </source>
</evidence>
<dbReference type="Gene3D" id="3.10.105.10">
    <property type="entry name" value="Dipeptide-binding Protein, Domain 3"/>
    <property type="match status" value="1"/>
</dbReference>
<dbReference type="GO" id="GO:0015833">
    <property type="term" value="P:peptide transport"/>
    <property type="evidence" value="ECO:0007669"/>
    <property type="project" value="TreeGrafter"/>
</dbReference>
<dbReference type="AlphaFoldDB" id="A0A2H0QVJ2"/>
<keyword evidence="4" id="KW-0812">Transmembrane</keyword>
<dbReference type="GO" id="GO:0043190">
    <property type="term" value="C:ATP-binding cassette (ABC) transporter complex"/>
    <property type="evidence" value="ECO:0007669"/>
    <property type="project" value="InterPro"/>
</dbReference>
<dbReference type="Gene3D" id="3.90.76.10">
    <property type="entry name" value="Dipeptide-binding Protein, Domain 1"/>
    <property type="match status" value="1"/>
</dbReference>
<dbReference type="Gene3D" id="3.40.190.10">
    <property type="entry name" value="Periplasmic binding protein-like II"/>
    <property type="match status" value="1"/>
</dbReference>
<dbReference type="GO" id="GO:0042597">
    <property type="term" value="C:periplasmic space"/>
    <property type="evidence" value="ECO:0007669"/>
    <property type="project" value="UniProtKB-ARBA"/>
</dbReference>
<reference evidence="6 7" key="1">
    <citation type="submission" date="2017-09" db="EMBL/GenBank/DDBJ databases">
        <title>Depth-based differentiation of microbial function through sediment-hosted aquifers and enrichment of novel symbionts in the deep terrestrial subsurface.</title>
        <authorList>
            <person name="Probst A.J."/>
            <person name="Ladd B."/>
            <person name="Jarett J.K."/>
            <person name="Geller-Mcgrath D.E."/>
            <person name="Sieber C.M."/>
            <person name="Emerson J.B."/>
            <person name="Anantharaman K."/>
            <person name="Thomas B.C."/>
            <person name="Malmstrom R."/>
            <person name="Stieglmeier M."/>
            <person name="Klingl A."/>
            <person name="Woyke T."/>
            <person name="Ryan C.M."/>
            <person name="Banfield J.F."/>
        </authorList>
    </citation>
    <scope>NUCLEOTIDE SEQUENCE [LARGE SCALE GENOMIC DNA]</scope>
    <source>
        <strain evidence="6">CG10_big_fil_rev_8_21_14_0_10_42_12</strain>
    </source>
</reference>
<dbReference type="PANTHER" id="PTHR30290:SF9">
    <property type="entry name" value="OLIGOPEPTIDE-BINDING PROTEIN APPA"/>
    <property type="match status" value="1"/>
</dbReference>
<dbReference type="GO" id="GO:1904680">
    <property type="term" value="F:peptide transmembrane transporter activity"/>
    <property type="evidence" value="ECO:0007669"/>
    <property type="project" value="TreeGrafter"/>
</dbReference>
<dbReference type="InterPro" id="IPR030678">
    <property type="entry name" value="Peptide/Ni-bd"/>
</dbReference>
<gene>
    <name evidence="6" type="ORF">COV34_02670</name>
</gene>
<evidence type="ECO:0000256" key="1">
    <source>
        <dbReference type="ARBA" id="ARBA00005695"/>
    </source>
</evidence>
<dbReference type="Proteomes" id="UP000231333">
    <property type="component" value="Unassembled WGS sequence"/>
</dbReference>
<feature type="domain" description="Solute-binding protein family 5" evidence="5">
    <location>
        <begin position="109"/>
        <end position="466"/>
    </location>
</feature>
<dbReference type="SUPFAM" id="SSF53850">
    <property type="entry name" value="Periplasmic binding protein-like II"/>
    <property type="match status" value="1"/>
</dbReference>
<evidence type="ECO:0000313" key="7">
    <source>
        <dbReference type="Proteomes" id="UP000231333"/>
    </source>
</evidence>
<feature type="transmembrane region" description="Helical" evidence="4">
    <location>
        <begin position="31"/>
        <end position="49"/>
    </location>
</feature>
<organism evidence="6 7">
    <name type="scientific">Candidatus Zambryskibacteria bacterium CG10_big_fil_rev_8_21_14_0_10_42_12</name>
    <dbReference type="NCBI Taxonomy" id="1975115"/>
    <lineage>
        <taxon>Bacteria</taxon>
        <taxon>Candidatus Zambryskiibacteriota</taxon>
    </lineage>
</organism>
<evidence type="ECO:0000256" key="3">
    <source>
        <dbReference type="ARBA" id="ARBA00022729"/>
    </source>
</evidence>
<protein>
    <recommendedName>
        <fullName evidence="5">Solute-binding protein family 5 domain-containing protein</fullName>
    </recommendedName>
</protein>
<accession>A0A2H0QVJ2</accession>
<comment type="caution">
    <text evidence="6">The sequence shown here is derived from an EMBL/GenBank/DDBJ whole genome shotgun (WGS) entry which is preliminary data.</text>
</comment>
<name>A0A2H0QVJ2_9BACT</name>
<dbReference type="PIRSF" id="PIRSF002741">
    <property type="entry name" value="MppA"/>
    <property type="match status" value="1"/>
</dbReference>
<sequence length="574" mass="64421">MALEHNLPEKKTGTLGKLHEALPYTSLMERILLFLFAVALIGATLLMLWRINENFLVTVPADGGSLVEGIVGTPRFVNPVLALTDADKDLSMLVYSGLMRPSVDGLTFDLAENYDISEDGLTYTFHIKDNITFHNGDSVTAEDVAYTISMIQDPLVKSPQRSNWEGVKVSIVDQYTISFTLKESYSSFLENTTLGILPKSVWKDLSPEQFSLSEQNVNPIGSGPYKIASIDKDKDGFPKTYILKPFTSYALGAPHISRITTHFFVNQTELIEALKRKEIDSASAITPSHIKDLSEGQFHFETVVLPRVFAIFFNQNKQPVFANTEVREALNTAVNRDILIETVLGGFGEALDGPSPDDVQTYDTEEDPILIAQTILEENDWEKDESGIYKNGSETLAFTITTADVPELKAAAEHVQSVWRLVGADVKVEVYDTTALNQNVIRPREFDALLFGEVVGRDRDLYPFWHSSGRNDPGLNVALYTNGAVDKLLESMRKTTDPVTWQTDYEAVREEIKSDFPAVFLYAPKLIYITPDFVNNFSFADIGIASERFSTIHEWYIDTQRVWNIFAQKTIKNY</sequence>
<keyword evidence="2" id="KW-0813">Transport</keyword>
<comment type="similarity">
    <text evidence="1">Belongs to the bacterial solute-binding protein 5 family.</text>
</comment>
<keyword evidence="4" id="KW-0472">Membrane</keyword>
<evidence type="ECO:0000259" key="5">
    <source>
        <dbReference type="Pfam" id="PF00496"/>
    </source>
</evidence>
<evidence type="ECO:0000313" key="6">
    <source>
        <dbReference type="EMBL" id="PIR37966.1"/>
    </source>
</evidence>
<keyword evidence="3" id="KW-0732">Signal</keyword>
<dbReference type="InterPro" id="IPR000914">
    <property type="entry name" value="SBP_5_dom"/>
</dbReference>
<dbReference type="InterPro" id="IPR039424">
    <property type="entry name" value="SBP_5"/>
</dbReference>
<dbReference type="EMBL" id="PCXL01000013">
    <property type="protein sequence ID" value="PIR37966.1"/>
    <property type="molecule type" value="Genomic_DNA"/>
</dbReference>
<keyword evidence="4" id="KW-1133">Transmembrane helix</keyword>